<dbReference type="InterPro" id="IPR036866">
    <property type="entry name" value="RibonucZ/Hydroxyglut_hydro"/>
</dbReference>
<evidence type="ECO:0000256" key="9">
    <source>
        <dbReference type="ARBA" id="ARBA00022801"/>
    </source>
</evidence>
<keyword evidence="10" id="KW-0862">Zinc</keyword>
<feature type="compositionally biased region" description="Low complexity" evidence="11">
    <location>
        <begin position="375"/>
        <end position="393"/>
    </location>
</feature>
<keyword evidence="7" id="KW-0479">Metal-binding</keyword>
<dbReference type="Proteomes" id="UP000030747">
    <property type="component" value="Unassembled WGS sequence"/>
</dbReference>
<evidence type="ECO:0000256" key="5">
    <source>
        <dbReference type="ARBA" id="ARBA00022694"/>
    </source>
</evidence>
<dbReference type="VEuPathDB" id="ToxoDB:ETH_00032865"/>
<feature type="region of interest" description="Disordered" evidence="11">
    <location>
        <begin position="1"/>
        <end position="84"/>
    </location>
</feature>
<reference evidence="12" key="1">
    <citation type="submission" date="2013-10" db="EMBL/GenBank/DDBJ databases">
        <title>Genomic analysis of the causative agents of coccidiosis in chickens.</title>
        <authorList>
            <person name="Reid A.J."/>
            <person name="Blake D."/>
            <person name="Billington K."/>
            <person name="Browne H."/>
            <person name="Dunn M."/>
            <person name="Hung S."/>
            <person name="Kawahara F."/>
            <person name="Miranda-Saavedra D."/>
            <person name="Mourier T."/>
            <person name="Nagra H."/>
            <person name="Otto T.D."/>
            <person name="Rawlings N."/>
            <person name="Sanchez A."/>
            <person name="Sanders M."/>
            <person name="Subramaniam C."/>
            <person name="Tay Y."/>
            <person name="Dear P."/>
            <person name="Doerig C."/>
            <person name="Gruber A."/>
            <person name="Parkinson J."/>
            <person name="Shirley M."/>
            <person name="Wan K.L."/>
            <person name="Berriman M."/>
            <person name="Tomley F."/>
            <person name="Pain A."/>
        </authorList>
    </citation>
    <scope>NUCLEOTIDE SEQUENCE [LARGE SCALE GENOMIC DNA]</scope>
    <source>
        <strain evidence="12">Houghton</strain>
    </source>
</reference>
<protein>
    <recommendedName>
        <fullName evidence="4">ribonuclease Z</fullName>
        <ecNumber evidence="4">3.1.26.11</ecNumber>
    </recommendedName>
</protein>
<evidence type="ECO:0000256" key="11">
    <source>
        <dbReference type="SAM" id="MobiDB-lite"/>
    </source>
</evidence>
<evidence type="ECO:0000256" key="3">
    <source>
        <dbReference type="ARBA" id="ARBA00007823"/>
    </source>
</evidence>
<keyword evidence="8" id="KW-0255">Endonuclease</keyword>
<dbReference type="GeneID" id="25255639"/>
<dbReference type="VEuPathDB" id="ToxoDB:ETH2_1244800"/>
<sequence>MPPLFPTRSSGAPKGTGPPKDTGAPKDSGAPKGTGTSEGKGASEDTGAPKDTGVGGPRGPQGTGAPKEAGAPQETGAPLSPLGCEPDAVIEVEPLRKLWLSPPSRAFVDDSPPRAEHPVDFFESLFKPEDLKNLQEEFAKHLPPQGGPRGAPQVGGPPGAPSFGGPALKILGTGSAAPSHYRNVSAAVLLLTEGLSIVLDFGEGSLSQLRGATESEEEFLQLLLSIQFIFVSHCHADHHLGLMSLLQCRAALWPDARPPLLIAPARLQEWFEFLDREIARMPHLFVCCESLVCNLDEKFSVEHLQPAAAMAWTGEAQKMQLRIVPVDHIPDSFGLRVDFEKLSFVYSGDTRPCSQLFALAHKCTVLLHEGEVYGSSNSKISRSSSNWPPNSSRKAQRKAHRP</sequence>
<dbReference type="PANTHER" id="PTHR12553:SF49">
    <property type="entry name" value="ZINC PHOSPHODIESTERASE ELAC PROTEIN 2"/>
    <property type="match status" value="1"/>
</dbReference>
<comment type="similarity">
    <text evidence="3">Belongs to the RNase Z family.</text>
</comment>
<feature type="region of interest" description="Disordered" evidence="11">
    <location>
        <begin position="375"/>
        <end position="402"/>
    </location>
</feature>
<evidence type="ECO:0000313" key="13">
    <source>
        <dbReference type="Proteomes" id="UP000030747"/>
    </source>
</evidence>
<keyword evidence="6" id="KW-0540">Nuclease</keyword>
<dbReference type="Pfam" id="PF23023">
    <property type="entry name" value="Anti-Pycsar_Apyc1"/>
    <property type="match status" value="1"/>
</dbReference>
<accession>U6L4W7</accession>
<gene>
    <name evidence="12" type="ORF">ETH_00032865</name>
</gene>
<dbReference type="EMBL" id="HG675957">
    <property type="protein sequence ID" value="CDJ43644.1"/>
    <property type="molecule type" value="Genomic_DNA"/>
</dbReference>
<keyword evidence="13" id="KW-1185">Reference proteome</keyword>
<reference evidence="12" key="2">
    <citation type="submission" date="2013-10" db="EMBL/GenBank/DDBJ databases">
        <authorList>
            <person name="Aslett M."/>
        </authorList>
    </citation>
    <scope>NUCLEOTIDE SEQUENCE [LARGE SCALE GENOMIC DNA]</scope>
    <source>
        <strain evidence="12">Houghton</strain>
    </source>
</reference>
<dbReference type="PANTHER" id="PTHR12553">
    <property type="entry name" value="ZINC PHOSPHODIESTERASE ELAC PROTEIN 2"/>
    <property type="match status" value="1"/>
</dbReference>
<organism evidence="12 13">
    <name type="scientific">Eimeria tenella</name>
    <name type="common">Coccidian parasite</name>
    <dbReference type="NCBI Taxonomy" id="5802"/>
    <lineage>
        <taxon>Eukaryota</taxon>
        <taxon>Sar</taxon>
        <taxon>Alveolata</taxon>
        <taxon>Apicomplexa</taxon>
        <taxon>Conoidasida</taxon>
        <taxon>Coccidia</taxon>
        <taxon>Eucoccidiorida</taxon>
        <taxon>Eimeriorina</taxon>
        <taxon>Eimeriidae</taxon>
        <taxon>Eimeria</taxon>
    </lineage>
</organism>
<comment type="cofactor">
    <cofactor evidence="2">
        <name>Zn(2+)</name>
        <dbReference type="ChEBI" id="CHEBI:29105"/>
    </cofactor>
</comment>
<feature type="compositionally biased region" description="Gly residues" evidence="11">
    <location>
        <begin position="53"/>
        <end position="62"/>
    </location>
</feature>
<dbReference type="OrthoDB" id="527344at2759"/>
<dbReference type="EC" id="3.1.26.11" evidence="4"/>
<dbReference type="GO" id="GO:0005739">
    <property type="term" value="C:mitochondrion"/>
    <property type="evidence" value="ECO:0007669"/>
    <property type="project" value="TreeGrafter"/>
</dbReference>
<evidence type="ECO:0000256" key="1">
    <source>
        <dbReference type="ARBA" id="ARBA00000402"/>
    </source>
</evidence>
<dbReference type="Gene3D" id="3.60.15.10">
    <property type="entry name" value="Ribonuclease Z/Hydroxyacylglutathione hydrolase-like"/>
    <property type="match status" value="1"/>
</dbReference>
<dbReference type="GO" id="GO:1990180">
    <property type="term" value="P:mitochondrial tRNA 3'-end processing"/>
    <property type="evidence" value="ECO:0007669"/>
    <property type="project" value="TreeGrafter"/>
</dbReference>
<evidence type="ECO:0000256" key="7">
    <source>
        <dbReference type="ARBA" id="ARBA00022723"/>
    </source>
</evidence>
<name>U6L4W7_EIMTE</name>
<dbReference type="InterPro" id="IPR047151">
    <property type="entry name" value="RNZ2-like"/>
</dbReference>
<keyword evidence="5" id="KW-0819">tRNA processing</keyword>
<evidence type="ECO:0000256" key="10">
    <source>
        <dbReference type="ARBA" id="ARBA00022833"/>
    </source>
</evidence>
<dbReference type="GO" id="GO:0042781">
    <property type="term" value="F:3'-tRNA processing endoribonuclease activity"/>
    <property type="evidence" value="ECO:0007669"/>
    <property type="project" value="UniProtKB-EC"/>
</dbReference>
<dbReference type="SUPFAM" id="SSF56281">
    <property type="entry name" value="Metallo-hydrolase/oxidoreductase"/>
    <property type="match status" value="1"/>
</dbReference>
<evidence type="ECO:0000256" key="8">
    <source>
        <dbReference type="ARBA" id="ARBA00022759"/>
    </source>
</evidence>
<proteinExistence type="inferred from homology"/>
<dbReference type="AlphaFoldDB" id="U6L4W7"/>
<comment type="catalytic activity">
    <reaction evidence="1">
        <text>Endonucleolytic cleavage of RNA, removing extra 3' nucleotides from tRNA precursor, generating 3' termini of tRNAs. A 3'-hydroxy group is left at the tRNA terminus and a 5'-phosphoryl group is left at the trailer molecule.</text>
        <dbReference type="EC" id="3.1.26.11"/>
    </reaction>
</comment>
<evidence type="ECO:0000256" key="2">
    <source>
        <dbReference type="ARBA" id="ARBA00001947"/>
    </source>
</evidence>
<evidence type="ECO:0000256" key="4">
    <source>
        <dbReference type="ARBA" id="ARBA00012477"/>
    </source>
</evidence>
<dbReference type="CDD" id="cd07718">
    <property type="entry name" value="RNaseZ_ELAC1_ELAC2-C-term-like_MBL-fold"/>
    <property type="match status" value="1"/>
</dbReference>
<evidence type="ECO:0000256" key="6">
    <source>
        <dbReference type="ARBA" id="ARBA00022722"/>
    </source>
</evidence>
<evidence type="ECO:0000313" key="12">
    <source>
        <dbReference type="EMBL" id="CDJ43644.1"/>
    </source>
</evidence>
<dbReference type="RefSeq" id="XP_013234393.1">
    <property type="nucleotide sequence ID" value="XM_013378939.1"/>
</dbReference>
<dbReference type="GO" id="GO:0046872">
    <property type="term" value="F:metal ion binding"/>
    <property type="evidence" value="ECO:0007669"/>
    <property type="project" value="UniProtKB-KW"/>
</dbReference>
<keyword evidence="9" id="KW-0378">Hydrolase</keyword>